<sequence>MIELAAQNQTFRALVLLVIFGLIAAISLVALAVINRRMTVRAQLDKLESMDLIATTHGQSLRSRDTATAWTKMAEFVEKAGLNLTDTKSERMTQLLRQAGYTSASAPRIYTLVRLVLIFVLPILYVVLAFSSEDPPSFLKVYIVGSILALIGLYLPNLYVRARADRRREQIINGFPDCLDLLLVCVESGLGLEAAMDRVGREMVNSHPLVAELLSITTLQLRAGSSRDEAFRKMAEASAVDEIRSFSTLIIQSDKLGTSVATTLRVYAAEMRERRQMRAEEKAHRLPVLISIPLVACMLPTMIGTLMLPAAILMVRRIFPLMAGG</sequence>
<reference evidence="8 9" key="1">
    <citation type="submission" date="2019-12" db="EMBL/GenBank/DDBJ databases">
        <title>Genomic-based taxomic classification of the family Erythrobacteraceae.</title>
        <authorList>
            <person name="Xu L."/>
        </authorList>
    </citation>
    <scope>NUCLEOTIDE SEQUENCE [LARGE SCALE GENOMIC DNA]</scope>
    <source>
        <strain evidence="8 9">KCTC 52259</strain>
    </source>
</reference>
<organism evidence="8 9">
    <name type="scientific">Allopontixanthobacter confluentis</name>
    <dbReference type="NCBI Taxonomy" id="1849021"/>
    <lineage>
        <taxon>Bacteria</taxon>
        <taxon>Pseudomonadati</taxon>
        <taxon>Pseudomonadota</taxon>
        <taxon>Alphaproteobacteria</taxon>
        <taxon>Sphingomonadales</taxon>
        <taxon>Erythrobacteraceae</taxon>
        <taxon>Allopontixanthobacter</taxon>
    </lineage>
</organism>
<gene>
    <name evidence="8" type="ORF">GRI44_08380</name>
</gene>
<evidence type="ECO:0000256" key="6">
    <source>
        <dbReference type="SAM" id="Phobius"/>
    </source>
</evidence>
<evidence type="ECO:0000256" key="2">
    <source>
        <dbReference type="ARBA" id="ARBA00022475"/>
    </source>
</evidence>
<evidence type="ECO:0000313" key="9">
    <source>
        <dbReference type="Proteomes" id="UP000473531"/>
    </source>
</evidence>
<name>A0A6L7GGY2_9SPHN</name>
<accession>A0A6L7GGY2</accession>
<dbReference type="Pfam" id="PF00482">
    <property type="entry name" value="T2SSF"/>
    <property type="match status" value="1"/>
</dbReference>
<evidence type="ECO:0000256" key="3">
    <source>
        <dbReference type="ARBA" id="ARBA00022692"/>
    </source>
</evidence>
<dbReference type="GO" id="GO:0005886">
    <property type="term" value="C:plasma membrane"/>
    <property type="evidence" value="ECO:0007669"/>
    <property type="project" value="UniProtKB-SubCell"/>
</dbReference>
<keyword evidence="2" id="KW-1003">Cell membrane</keyword>
<dbReference type="OrthoDB" id="9810662at2"/>
<proteinExistence type="predicted"/>
<feature type="domain" description="Type II secretion system protein GspF" evidence="7">
    <location>
        <begin position="179"/>
        <end position="307"/>
    </location>
</feature>
<evidence type="ECO:0000313" key="8">
    <source>
        <dbReference type="EMBL" id="MXP14765.1"/>
    </source>
</evidence>
<feature type="transmembrane region" description="Helical" evidence="6">
    <location>
        <begin position="13"/>
        <end position="34"/>
    </location>
</feature>
<comment type="subcellular location">
    <subcellularLocation>
        <location evidence="1">Cell membrane</location>
        <topology evidence="1">Multi-pass membrane protein</topology>
    </subcellularLocation>
</comment>
<feature type="transmembrane region" description="Helical" evidence="6">
    <location>
        <begin position="112"/>
        <end position="130"/>
    </location>
</feature>
<dbReference type="Proteomes" id="UP000473531">
    <property type="component" value="Unassembled WGS sequence"/>
</dbReference>
<keyword evidence="3 6" id="KW-0812">Transmembrane</keyword>
<dbReference type="PANTHER" id="PTHR35007">
    <property type="entry name" value="INTEGRAL MEMBRANE PROTEIN-RELATED"/>
    <property type="match status" value="1"/>
</dbReference>
<evidence type="ECO:0000259" key="7">
    <source>
        <dbReference type="Pfam" id="PF00482"/>
    </source>
</evidence>
<comment type="caution">
    <text evidence="8">The sequence shown here is derived from an EMBL/GenBank/DDBJ whole genome shotgun (WGS) entry which is preliminary data.</text>
</comment>
<evidence type="ECO:0000256" key="1">
    <source>
        <dbReference type="ARBA" id="ARBA00004651"/>
    </source>
</evidence>
<protein>
    <submittedName>
        <fullName evidence="8">Type II secretion system F family protein</fullName>
    </submittedName>
</protein>
<dbReference type="RefSeq" id="WP_160601383.1">
    <property type="nucleotide sequence ID" value="NZ_WTYU01000002.1"/>
</dbReference>
<dbReference type="EMBL" id="WTYU01000002">
    <property type="protein sequence ID" value="MXP14765.1"/>
    <property type="molecule type" value="Genomic_DNA"/>
</dbReference>
<evidence type="ECO:0000256" key="4">
    <source>
        <dbReference type="ARBA" id="ARBA00022989"/>
    </source>
</evidence>
<dbReference type="AlphaFoldDB" id="A0A6L7GGY2"/>
<feature type="transmembrane region" description="Helical" evidence="6">
    <location>
        <begin position="142"/>
        <end position="160"/>
    </location>
</feature>
<keyword evidence="9" id="KW-1185">Reference proteome</keyword>
<feature type="transmembrane region" description="Helical" evidence="6">
    <location>
        <begin position="286"/>
        <end position="315"/>
    </location>
</feature>
<dbReference type="PANTHER" id="PTHR35007:SF2">
    <property type="entry name" value="PILUS ASSEMBLE PROTEIN"/>
    <property type="match status" value="1"/>
</dbReference>
<dbReference type="InterPro" id="IPR018076">
    <property type="entry name" value="T2SS_GspF_dom"/>
</dbReference>
<keyword evidence="4 6" id="KW-1133">Transmembrane helix</keyword>
<keyword evidence="5 6" id="KW-0472">Membrane</keyword>
<evidence type="ECO:0000256" key="5">
    <source>
        <dbReference type="ARBA" id="ARBA00023136"/>
    </source>
</evidence>